<reference evidence="3" key="1">
    <citation type="submission" date="2010-08" db="EMBL/GenBank/DDBJ databases">
        <authorList>
            <consortium name="Caenorhabditis japonica Sequencing Consortium"/>
            <person name="Wilson R.K."/>
        </authorList>
    </citation>
    <scope>NUCLEOTIDE SEQUENCE [LARGE SCALE GENOMIC DNA]</scope>
    <source>
        <strain evidence="3">DF5081</strain>
    </source>
</reference>
<evidence type="ECO:0000313" key="2">
    <source>
        <dbReference type="EnsemblMetazoa" id="CJA05795.1"/>
    </source>
</evidence>
<feature type="region of interest" description="Disordered" evidence="1">
    <location>
        <begin position="139"/>
        <end position="183"/>
    </location>
</feature>
<accession>A0A8R1DL73</accession>
<sequence>MVKKQLEDWHKPGDICYKGQWPVIIKRSPTNPTRLLLEFISGEPDKTGLARRPTQPLPAVHVNDEFTRAVNRHGWDHKKSLYQAKKMLKDTNRKWGSETGKNRLPLHCVRHNVKENSEAADRVTGSSDKVDVEEIDEQLEKELDEPQIYEETMDEVDEPTEEYHLDDKGEESEELEQGKIEEPNAGLFGRFRSLFRF</sequence>
<protein>
    <submittedName>
        <fullName evidence="2">Uncharacterized protein</fullName>
    </submittedName>
</protein>
<dbReference type="AlphaFoldDB" id="A0A8R1DL73"/>
<evidence type="ECO:0000256" key="1">
    <source>
        <dbReference type="SAM" id="MobiDB-lite"/>
    </source>
</evidence>
<dbReference type="EnsemblMetazoa" id="CJA05795.1">
    <property type="protein sequence ID" value="CJA05795.1"/>
    <property type="gene ID" value="WBGene00124999"/>
</dbReference>
<proteinExistence type="predicted"/>
<organism evidence="2 3">
    <name type="scientific">Caenorhabditis japonica</name>
    <dbReference type="NCBI Taxonomy" id="281687"/>
    <lineage>
        <taxon>Eukaryota</taxon>
        <taxon>Metazoa</taxon>
        <taxon>Ecdysozoa</taxon>
        <taxon>Nematoda</taxon>
        <taxon>Chromadorea</taxon>
        <taxon>Rhabditida</taxon>
        <taxon>Rhabditina</taxon>
        <taxon>Rhabditomorpha</taxon>
        <taxon>Rhabditoidea</taxon>
        <taxon>Rhabditidae</taxon>
        <taxon>Peloderinae</taxon>
        <taxon>Caenorhabditis</taxon>
    </lineage>
</organism>
<reference evidence="2" key="2">
    <citation type="submission" date="2022-06" db="UniProtKB">
        <authorList>
            <consortium name="EnsemblMetazoa"/>
        </authorList>
    </citation>
    <scope>IDENTIFICATION</scope>
    <source>
        <strain evidence="2">DF5081</strain>
    </source>
</reference>
<dbReference type="Proteomes" id="UP000005237">
    <property type="component" value="Unassembled WGS sequence"/>
</dbReference>
<feature type="compositionally biased region" description="Acidic residues" evidence="1">
    <location>
        <begin position="139"/>
        <end position="160"/>
    </location>
</feature>
<keyword evidence="3" id="KW-1185">Reference proteome</keyword>
<name>A0A8R1DL73_CAEJA</name>
<evidence type="ECO:0000313" key="3">
    <source>
        <dbReference type="Proteomes" id="UP000005237"/>
    </source>
</evidence>